<dbReference type="PANTHER" id="PTHR11088:SF86">
    <property type="entry name" value="ADENYLATE ISOPENTENYLTRANSFERASE 4-RELATED"/>
    <property type="match status" value="1"/>
</dbReference>
<evidence type="ECO:0000256" key="4">
    <source>
        <dbReference type="ARBA" id="ARBA00022741"/>
    </source>
</evidence>
<accession>A0A6A6MXB9</accession>
<feature type="compositionally biased region" description="Polar residues" evidence="6">
    <location>
        <begin position="374"/>
        <end position="385"/>
    </location>
</feature>
<keyword evidence="8" id="KW-1185">Reference proteome</keyword>
<feature type="region of interest" description="Disordered" evidence="6">
    <location>
        <begin position="217"/>
        <end position="245"/>
    </location>
</feature>
<evidence type="ECO:0008006" key="9">
    <source>
        <dbReference type="Google" id="ProtNLM"/>
    </source>
</evidence>
<evidence type="ECO:0000256" key="5">
    <source>
        <dbReference type="ARBA" id="ARBA00022840"/>
    </source>
</evidence>
<keyword evidence="2" id="KW-0808">Transferase</keyword>
<protein>
    <recommendedName>
        <fullName evidence="9">Adenylate isopentenyltransferase</fullName>
    </recommendedName>
</protein>
<dbReference type="GO" id="GO:0009824">
    <property type="term" value="F:AMP dimethylallyltransferase activity"/>
    <property type="evidence" value="ECO:0007669"/>
    <property type="project" value="TreeGrafter"/>
</dbReference>
<evidence type="ECO:0000256" key="2">
    <source>
        <dbReference type="ARBA" id="ARBA00022679"/>
    </source>
</evidence>
<evidence type="ECO:0000256" key="6">
    <source>
        <dbReference type="SAM" id="MobiDB-lite"/>
    </source>
</evidence>
<name>A0A6A6MXB9_HEVBR</name>
<evidence type="ECO:0000256" key="1">
    <source>
        <dbReference type="ARBA" id="ARBA00005842"/>
    </source>
</evidence>
<dbReference type="InterPro" id="IPR027417">
    <property type="entry name" value="P-loop_NTPase"/>
</dbReference>
<dbReference type="GO" id="GO:0009691">
    <property type="term" value="P:cytokinin biosynthetic process"/>
    <property type="evidence" value="ECO:0007669"/>
    <property type="project" value="UniProtKB-KW"/>
</dbReference>
<gene>
    <name evidence="7" type="ORF">GH714_041097</name>
</gene>
<dbReference type="GO" id="GO:0006400">
    <property type="term" value="P:tRNA modification"/>
    <property type="evidence" value="ECO:0007669"/>
    <property type="project" value="TreeGrafter"/>
</dbReference>
<evidence type="ECO:0000313" key="8">
    <source>
        <dbReference type="Proteomes" id="UP000467840"/>
    </source>
</evidence>
<reference evidence="7 8" key="1">
    <citation type="journal article" date="2020" name="Mol. Plant">
        <title>The Chromosome-Based Rubber Tree Genome Provides New Insights into Spurge Genome Evolution and Rubber Biosynthesis.</title>
        <authorList>
            <person name="Liu J."/>
            <person name="Shi C."/>
            <person name="Shi C.C."/>
            <person name="Li W."/>
            <person name="Zhang Q.J."/>
            <person name="Zhang Y."/>
            <person name="Li K."/>
            <person name="Lu H.F."/>
            <person name="Shi C."/>
            <person name="Zhu S.T."/>
            <person name="Xiao Z.Y."/>
            <person name="Nan H."/>
            <person name="Yue Y."/>
            <person name="Zhu X.G."/>
            <person name="Wu Y."/>
            <person name="Hong X.N."/>
            <person name="Fan G.Y."/>
            <person name="Tong Y."/>
            <person name="Zhang D."/>
            <person name="Mao C.L."/>
            <person name="Liu Y.L."/>
            <person name="Hao S.J."/>
            <person name="Liu W.Q."/>
            <person name="Lv M.Q."/>
            <person name="Zhang H.B."/>
            <person name="Liu Y."/>
            <person name="Hu-Tang G.R."/>
            <person name="Wang J.P."/>
            <person name="Wang J.H."/>
            <person name="Sun Y.H."/>
            <person name="Ni S.B."/>
            <person name="Chen W.B."/>
            <person name="Zhang X.C."/>
            <person name="Jiao Y.N."/>
            <person name="Eichler E.E."/>
            <person name="Li G.H."/>
            <person name="Liu X."/>
            <person name="Gao L.Z."/>
        </authorList>
    </citation>
    <scope>NUCLEOTIDE SEQUENCE [LARGE SCALE GENOMIC DNA]</scope>
    <source>
        <strain evidence="8">cv. GT1</strain>
        <tissue evidence="7">Leaf</tissue>
    </source>
</reference>
<proteinExistence type="inferred from homology"/>
<dbReference type="Pfam" id="PF01715">
    <property type="entry name" value="IPPT"/>
    <property type="match status" value="2"/>
</dbReference>
<dbReference type="Proteomes" id="UP000467840">
    <property type="component" value="Chromosome 6"/>
</dbReference>
<evidence type="ECO:0000313" key="7">
    <source>
        <dbReference type="EMBL" id="KAF2317784.1"/>
    </source>
</evidence>
<dbReference type="Gene3D" id="3.40.50.300">
    <property type="entry name" value="P-loop containing nucleotide triphosphate hydrolases"/>
    <property type="match status" value="1"/>
</dbReference>
<organism evidence="7 8">
    <name type="scientific">Hevea brasiliensis</name>
    <name type="common">Para rubber tree</name>
    <name type="synonym">Siphonia brasiliensis</name>
    <dbReference type="NCBI Taxonomy" id="3981"/>
    <lineage>
        <taxon>Eukaryota</taxon>
        <taxon>Viridiplantae</taxon>
        <taxon>Streptophyta</taxon>
        <taxon>Embryophyta</taxon>
        <taxon>Tracheophyta</taxon>
        <taxon>Spermatophyta</taxon>
        <taxon>Magnoliopsida</taxon>
        <taxon>eudicotyledons</taxon>
        <taxon>Gunneridae</taxon>
        <taxon>Pentapetalae</taxon>
        <taxon>rosids</taxon>
        <taxon>fabids</taxon>
        <taxon>Malpighiales</taxon>
        <taxon>Euphorbiaceae</taxon>
        <taxon>Crotonoideae</taxon>
        <taxon>Micrandreae</taxon>
        <taxon>Hevea</taxon>
    </lineage>
</organism>
<comment type="caution">
    <text evidence="7">The sequence shown here is derived from an EMBL/GenBank/DDBJ whole genome shotgun (WGS) entry which is preliminary data.</text>
</comment>
<dbReference type="GO" id="GO:0005739">
    <property type="term" value="C:mitochondrion"/>
    <property type="evidence" value="ECO:0007669"/>
    <property type="project" value="TreeGrafter"/>
</dbReference>
<dbReference type="AlphaFoldDB" id="A0A6A6MXB9"/>
<dbReference type="PANTHER" id="PTHR11088">
    <property type="entry name" value="TRNA DIMETHYLALLYLTRANSFERASE"/>
    <property type="match status" value="1"/>
</dbReference>
<dbReference type="FunFam" id="3.40.50.300:FF:005038">
    <property type="entry name" value="tRNA delta(2)-isopentenylpyrophosphate transferase, putative"/>
    <property type="match status" value="1"/>
</dbReference>
<keyword evidence="4" id="KW-0547">Nucleotide-binding</keyword>
<dbReference type="SUPFAM" id="SSF52540">
    <property type="entry name" value="P-loop containing nucleoside triphosphate hydrolases"/>
    <property type="match status" value="1"/>
</dbReference>
<sequence length="466" mass="51574">MDSSTGPTSSSTSVHHYHRRQKDKIVVIMGATGCGKTKLSIDLGTRFQSEIINSDKMQVYRGLDITTNKIPIHDRLGVVHHLLGVFDPEDGEVGPSEFRLTAGLAISDIVSRQKLPLIVGGSNSFIHALVVDRFNPELDVFGGASVSTQLRYKCCFIWVDVSLPLLCDYLCKRVDEMLDLGMFEELLEYFRRKDPANQPGLRKAIGVPEFDQYFKNHPPGQRKGVGEVGPTESGRDGGLHGGNEGENGVVKYQKEQEEVDGGLGERCVGAKHEDCEPLLGGTSPQSSIMEPVVEYYEQCQRHNYRVSDNIMNPTRNKTIIYIADACLEPSSCNETIQLLSTLIRLRLSIRKPRISWPWQKLTGLSSSRNDENAKQGQESEGVNFTTSNKGLKAVVGDDKESSCGVDDISPVLKPPKNPYFADTPLFNPHSVDFFCSPRPVYRYPDSGYASPSMANSIPPPVHERAT</sequence>
<comment type="similarity">
    <text evidence="1">Belongs to the IPP transferase family.</text>
</comment>
<dbReference type="GO" id="GO:0052381">
    <property type="term" value="F:tRNA dimethylallyltransferase activity"/>
    <property type="evidence" value="ECO:0007669"/>
    <property type="project" value="TreeGrafter"/>
</dbReference>
<dbReference type="EMBL" id="JAAGAX010000004">
    <property type="protein sequence ID" value="KAF2317784.1"/>
    <property type="molecule type" value="Genomic_DNA"/>
</dbReference>
<dbReference type="InterPro" id="IPR039657">
    <property type="entry name" value="Dimethylallyltransferase"/>
</dbReference>
<dbReference type="GO" id="GO:0005524">
    <property type="term" value="F:ATP binding"/>
    <property type="evidence" value="ECO:0007669"/>
    <property type="project" value="UniProtKB-KW"/>
</dbReference>
<feature type="region of interest" description="Disordered" evidence="6">
    <location>
        <begin position="365"/>
        <end position="385"/>
    </location>
</feature>
<keyword evidence="3" id="KW-0203">Cytokinin biosynthesis</keyword>
<keyword evidence="5" id="KW-0067">ATP-binding</keyword>
<evidence type="ECO:0000256" key="3">
    <source>
        <dbReference type="ARBA" id="ARBA00022712"/>
    </source>
</evidence>